<evidence type="ECO:0000259" key="12">
    <source>
        <dbReference type="Pfam" id="PF02163"/>
    </source>
</evidence>
<feature type="domain" description="Peptidase M50" evidence="12">
    <location>
        <begin position="6"/>
        <end position="205"/>
    </location>
</feature>
<evidence type="ECO:0000256" key="2">
    <source>
        <dbReference type="ARBA" id="ARBA00004141"/>
    </source>
</evidence>
<evidence type="ECO:0000256" key="3">
    <source>
        <dbReference type="ARBA" id="ARBA00007931"/>
    </source>
</evidence>
<reference evidence="13 14" key="1">
    <citation type="submission" date="2010-08" db="EMBL/GenBank/DDBJ databases">
        <title>The draft genome of Desulfovibrio fructosovorans JJ.</title>
        <authorList>
            <consortium name="US DOE Joint Genome Institute (JGI-PGF)"/>
            <person name="Lucas S."/>
            <person name="Copeland A."/>
            <person name="Lapidus A."/>
            <person name="Cheng J.-F."/>
            <person name="Bruce D."/>
            <person name="Goodwin L."/>
            <person name="Pitluck S."/>
            <person name="Land M.L."/>
            <person name="Hauser L."/>
            <person name="Chang Y.-J."/>
            <person name="Jeffries C."/>
            <person name="Wall J.D."/>
            <person name="Stahl D.A."/>
            <person name="Arkin A.P."/>
            <person name="Dehal P."/>
            <person name="Stolyar S.M."/>
            <person name="Hazen T.C."/>
            <person name="Woyke T.J."/>
        </authorList>
    </citation>
    <scope>NUCLEOTIDE SEQUENCE [LARGE SCALE GENOMIC DNA]</scope>
    <source>
        <strain evidence="13 14">JJ</strain>
    </source>
</reference>
<comment type="subcellular location">
    <subcellularLocation>
        <location evidence="2">Membrane</location>
        <topology evidence="2">Multi-pass membrane protein</topology>
    </subcellularLocation>
</comment>
<dbReference type="CDD" id="cd06163">
    <property type="entry name" value="S2P-M50_PDZ_RseP-like"/>
    <property type="match status" value="1"/>
</dbReference>
<dbReference type="Pfam" id="PF02163">
    <property type="entry name" value="Peptidase_M50"/>
    <property type="match status" value="1"/>
</dbReference>
<sequence length="237" mass="25365">MPYVAVVALLAVLVFIHELGHFLAAKALGLPVARFSLGFGPIVWSRSLGGTRYCLSAVPLGGYVLLDLIDSRDYLARPLPARLAFSLAGPLANVAAACGCYAVAWLLTPGAHGLAALWQPFVWTAKSAWLVLSSIPELFRHAGNLSSLVGIVAEGGRYVRGETVRLFLFGGYLSMSLAVFNLLPLPPLDGGKIVFDSLERCASRLARFYLPSAVCGWLVLIALMVYATANDIVKYLA</sequence>
<organism evidence="13 14">
    <name type="scientific">Solidesulfovibrio fructosivorans JJ]</name>
    <dbReference type="NCBI Taxonomy" id="596151"/>
    <lineage>
        <taxon>Bacteria</taxon>
        <taxon>Pseudomonadati</taxon>
        <taxon>Thermodesulfobacteriota</taxon>
        <taxon>Desulfovibrionia</taxon>
        <taxon>Desulfovibrionales</taxon>
        <taxon>Desulfovibrionaceae</taxon>
        <taxon>Solidesulfovibrio</taxon>
    </lineage>
</organism>
<comment type="caution">
    <text evidence="13">The sequence shown here is derived from an EMBL/GenBank/DDBJ whole genome shotgun (WGS) entry which is preliminary data.</text>
</comment>
<evidence type="ECO:0000256" key="8">
    <source>
        <dbReference type="ARBA" id="ARBA00022989"/>
    </source>
</evidence>
<accession>E1JV31</accession>
<dbReference type="GO" id="GO:0016020">
    <property type="term" value="C:membrane"/>
    <property type="evidence" value="ECO:0007669"/>
    <property type="project" value="UniProtKB-SubCell"/>
</dbReference>
<evidence type="ECO:0000256" key="4">
    <source>
        <dbReference type="ARBA" id="ARBA00022670"/>
    </source>
</evidence>
<evidence type="ECO:0000256" key="6">
    <source>
        <dbReference type="ARBA" id="ARBA00022801"/>
    </source>
</evidence>
<evidence type="ECO:0000256" key="10">
    <source>
        <dbReference type="ARBA" id="ARBA00023136"/>
    </source>
</evidence>
<gene>
    <name evidence="13" type="ORF">DesfrDRAFT_1480</name>
</gene>
<dbReference type="EMBL" id="AECZ01000007">
    <property type="protein sequence ID" value="EFL51945.1"/>
    <property type="molecule type" value="Genomic_DNA"/>
</dbReference>
<keyword evidence="10 11" id="KW-0472">Membrane</keyword>
<keyword evidence="7" id="KW-0862">Zinc</keyword>
<feature type="transmembrane region" description="Helical" evidence="11">
    <location>
        <begin position="208"/>
        <end position="229"/>
    </location>
</feature>
<keyword evidence="8 11" id="KW-1133">Transmembrane helix</keyword>
<evidence type="ECO:0000256" key="7">
    <source>
        <dbReference type="ARBA" id="ARBA00022833"/>
    </source>
</evidence>
<dbReference type="eggNOG" id="COG0750">
    <property type="taxonomic scope" value="Bacteria"/>
</dbReference>
<dbReference type="Proteomes" id="UP000006250">
    <property type="component" value="Unassembled WGS sequence"/>
</dbReference>
<dbReference type="STRING" id="596151.DesfrDRAFT_1480"/>
<dbReference type="PANTHER" id="PTHR42837:SF2">
    <property type="entry name" value="MEMBRANE METALLOPROTEASE ARASP2, CHLOROPLASTIC-RELATED"/>
    <property type="match status" value="1"/>
</dbReference>
<evidence type="ECO:0000313" key="14">
    <source>
        <dbReference type="Proteomes" id="UP000006250"/>
    </source>
</evidence>
<dbReference type="PANTHER" id="PTHR42837">
    <property type="entry name" value="REGULATOR OF SIGMA-E PROTEASE RSEP"/>
    <property type="match status" value="1"/>
</dbReference>
<evidence type="ECO:0000256" key="11">
    <source>
        <dbReference type="SAM" id="Phobius"/>
    </source>
</evidence>
<keyword evidence="9" id="KW-0482">Metalloprotease</keyword>
<proteinExistence type="inferred from homology"/>
<keyword evidence="14" id="KW-1185">Reference proteome</keyword>
<keyword evidence="5 11" id="KW-0812">Transmembrane</keyword>
<feature type="transmembrane region" description="Helical" evidence="11">
    <location>
        <begin position="166"/>
        <end position="188"/>
    </location>
</feature>
<evidence type="ECO:0000256" key="1">
    <source>
        <dbReference type="ARBA" id="ARBA00001947"/>
    </source>
</evidence>
<feature type="transmembrane region" description="Helical" evidence="11">
    <location>
        <begin position="83"/>
        <end position="107"/>
    </location>
</feature>
<dbReference type="OrthoDB" id="9782003at2"/>
<evidence type="ECO:0000256" key="5">
    <source>
        <dbReference type="ARBA" id="ARBA00022692"/>
    </source>
</evidence>
<dbReference type="InterPro" id="IPR004387">
    <property type="entry name" value="Pept_M50_Zn"/>
</dbReference>
<evidence type="ECO:0000256" key="9">
    <source>
        <dbReference type="ARBA" id="ARBA00023049"/>
    </source>
</evidence>
<name>E1JV31_SOLFR</name>
<comment type="similarity">
    <text evidence="3">Belongs to the peptidase M50B family.</text>
</comment>
<dbReference type="AlphaFoldDB" id="E1JV31"/>
<dbReference type="GO" id="GO:0006508">
    <property type="term" value="P:proteolysis"/>
    <property type="evidence" value="ECO:0007669"/>
    <property type="project" value="UniProtKB-KW"/>
</dbReference>
<evidence type="ECO:0000313" key="13">
    <source>
        <dbReference type="EMBL" id="EFL51945.1"/>
    </source>
</evidence>
<dbReference type="GO" id="GO:0004222">
    <property type="term" value="F:metalloendopeptidase activity"/>
    <property type="evidence" value="ECO:0007669"/>
    <property type="project" value="InterPro"/>
</dbReference>
<protein>
    <submittedName>
        <fullName evidence="13">Peptidase M50</fullName>
    </submittedName>
</protein>
<keyword evidence="6" id="KW-0378">Hydrolase</keyword>
<dbReference type="RefSeq" id="WP_005992549.1">
    <property type="nucleotide sequence ID" value="NZ_AECZ01000007.1"/>
</dbReference>
<keyword evidence="4" id="KW-0645">Protease</keyword>
<comment type="cofactor">
    <cofactor evidence="1">
        <name>Zn(2+)</name>
        <dbReference type="ChEBI" id="CHEBI:29105"/>
    </cofactor>
</comment>
<dbReference type="InterPro" id="IPR008915">
    <property type="entry name" value="Peptidase_M50"/>
</dbReference>